<dbReference type="EMBL" id="GL888070">
    <property type="protein sequence ID" value="EGI68135.1"/>
    <property type="molecule type" value="Genomic_DNA"/>
</dbReference>
<protein>
    <submittedName>
        <fullName evidence="2">Uncharacterized protein</fullName>
    </submittedName>
</protein>
<feature type="compositionally biased region" description="Polar residues" evidence="1">
    <location>
        <begin position="195"/>
        <end position="206"/>
    </location>
</feature>
<feature type="compositionally biased region" description="Basic and acidic residues" evidence="1">
    <location>
        <begin position="93"/>
        <end position="115"/>
    </location>
</feature>
<feature type="region of interest" description="Disordered" evidence="1">
    <location>
        <begin position="233"/>
        <end position="262"/>
    </location>
</feature>
<evidence type="ECO:0000256" key="1">
    <source>
        <dbReference type="SAM" id="MobiDB-lite"/>
    </source>
</evidence>
<feature type="region of interest" description="Disordered" evidence="1">
    <location>
        <begin position="193"/>
        <end position="219"/>
    </location>
</feature>
<keyword evidence="3" id="KW-1185">Reference proteome</keyword>
<reference evidence="2" key="1">
    <citation type="submission" date="2011-02" db="EMBL/GenBank/DDBJ databases">
        <title>The genome of the leaf-cutting ant Acromyrmex echinatior suggests key adaptations to social evolution and fungus farming.</title>
        <authorList>
            <person name="Nygaard S."/>
            <person name="Zhang G."/>
        </authorList>
    </citation>
    <scope>NUCLEOTIDE SEQUENCE</scope>
</reference>
<dbReference type="Proteomes" id="UP000007755">
    <property type="component" value="Unassembled WGS sequence"/>
</dbReference>
<evidence type="ECO:0000313" key="2">
    <source>
        <dbReference type="EMBL" id="EGI68135.1"/>
    </source>
</evidence>
<name>F4WCF5_ACREC</name>
<accession>F4WCF5</accession>
<dbReference type="AlphaFoldDB" id="F4WCF5"/>
<organism evidence="3">
    <name type="scientific">Acromyrmex echinatior</name>
    <name type="common">Panamanian leafcutter ant</name>
    <name type="synonym">Acromyrmex octospinosus echinatior</name>
    <dbReference type="NCBI Taxonomy" id="103372"/>
    <lineage>
        <taxon>Eukaryota</taxon>
        <taxon>Metazoa</taxon>
        <taxon>Ecdysozoa</taxon>
        <taxon>Arthropoda</taxon>
        <taxon>Hexapoda</taxon>
        <taxon>Insecta</taxon>
        <taxon>Pterygota</taxon>
        <taxon>Neoptera</taxon>
        <taxon>Endopterygota</taxon>
        <taxon>Hymenoptera</taxon>
        <taxon>Apocrita</taxon>
        <taxon>Aculeata</taxon>
        <taxon>Formicoidea</taxon>
        <taxon>Formicidae</taxon>
        <taxon>Myrmicinae</taxon>
        <taxon>Acromyrmex</taxon>
    </lineage>
</organism>
<gene>
    <name evidence="2" type="ORF">G5I_03230</name>
</gene>
<sequence length="262" mass="29652">MRHVHSKNRPPRADRKESLASLPFCCKRKIFEEFISGLFHGDPRGREGTSFVDFVGRGPGSPACRAYKASFLPLDWSAPSNWRSGKKKGKKARGSDERISGREKGRKRETDEEGGSEWREESNVCCRHANFCWTAMWKGLVGSSDLTARNLCEVKSADTNAIARHILARDERRVKTKSRLKAPCSLTEGVYAKRLSSSRQNPNAPYQKQAHKKHNYGEDIQVSQLRERGTAYKYNYNRASPVPTNKPEGIEHPHGKPRNTAQ</sequence>
<dbReference type="InParanoid" id="F4WCF5"/>
<feature type="region of interest" description="Disordered" evidence="1">
    <location>
        <begin position="82"/>
        <end position="115"/>
    </location>
</feature>
<evidence type="ECO:0000313" key="3">
    <source>
        <dbReference type="Proteomes" id="UP000007755"/>
    </source>
</evidence>
<dbReference type="STRING" id="103372.F4WCF5"/>
<proteinExistence type="predicted"/>